<dbReference type="AlphaFoldDB" id="A0A8X6TTP8"/>
<protein>
    <submittedName>
        <fullName evidence="2">Uncharacterized protein</fullName>
    </submittedName>
</protein>
<reference evidence="2" key="1">
    <citation type="submission" date="2020-08" db="EMBL/GenBank/DDBJ databases">
        <title>Multicomponent nature underlies the extraordinary mechanical properties of spider dragline silk.</title>
        <authorList>
            <person name="Kono N."/>
            <person name="Nakamura H."/>
            <person name="Mori M."/>
            <person name="Yoshida Y."/>
            <person name="Ohtoshi R."/>
            <person name="Malay A.D."/>
            <person name="Moran D.A.P."/>
            <person name="Tomita M."/>
            <person name="Numata K."/>
            <person name="Arakawa K."/>
        </authorList>
    </citation>
    <scope>NUCLEOTIDE SEQUENCE</scope>
</reference>
<keyword evidence="1" id="KW-0812">Transmembrane</keyword>
<evidence type="ECO:0000313" key="2">
    <source>
        <dbReference type="EMBL" id="GFT45830.1"/>
    </source>
</evidence>
<organism evidence="2 3">
    <name type="scientific">Nephila pilipes</name>
    <name type="common">Giant wood spider</name>
    <name type="synonym">Nephila maculata</name>
    <dbReference type="NCBI Taxonomy" id="299642"/>
    <lineage>
        <taxon>Eukaryota</taxon>
        <taxon>Metazoa</taxon>
        <taxon>Ecdysozoa</taxon>
        <taxon>Arthropoda</taxon>
        <taxon>Chelicerata</taxon>
        <taxon>Arachnida</taxon>
        <taxon>Araneae</taxon>
        <taxon>Araneomorphae</taxon>
        <taxon>Entelegynae</taxon>
        <taxon>Araneoidea</taxon>
        <taxon>Nephilidae</taxon>
        <taxon>Nephila</taxon>
    </lineage>
</organism>
<keyword evidence="1" id="KW-0472">Membrane</keyword>
<keyword evidence="1" id="KW-1133">Transmembrane helix</keyword>
<dbReference type="EMBL" id="BMAW01015845">
    <property type="protein sequence ID" value="GFT45830.1"/>
    <property type="molecule type" value="Genomic_DNA"/>
</dbReference>
<gene>
    <name evidence="2" type="ORF">NPIL_43341</name>
</gene>
<proteinExistence type="predicted"/>
<name>A0A8X6TTP8_NEPPI</name>
<evidence type="ECO:0000256" key="1">
    <source>
        <dbReference type="SAM" id="Phobius"/>
    </source>
</evidence>
<feature type="transmembrane region" description="Helical" evidence="1">
    <location>
        <begin position="59"/>
        <end position="79"/>
    </location>
</feature>
<keyword evidence="3" id="KW-1185">Reference proteome</keyword>
<accession>A0A8X6TTP8</accession>
<sequence length="121" mass="14479">MRKIDQFCGRGIFVRGYIILDSYKPLHIFEVDNVTTQRYRNEIIEAYVRYFQGAASPDFFFFSWMIIRCHAEIILLIIFMKKMLFASLTGPQFICYLNRVENVWDCLERTSARRHSPTMTF</sequence>
<comment type="caution">
    <text evidence="2">The sequence shown here is derived from an EMBL/GenBank/DDBJ whole genome shotgun (WGS) entry which is preliminary data.</text>
</comment>
<dbReference type="Proteomes" id="UP000887013">
    <property type="component" value="Unassembled WGS sequence"/>
</dbReference>
<evidence type="ECO:0000313" key="3">
    <source>
        <dbReference type="Proteomes" id="UP000887013"/>
    </source>
</evidence>